<dbReference type="AlphaFoldDB" id="A0ABD2N3F5"/>
<evidence type="ECO:0000256" key="1">
    <source>
        <dbReference type="ARBA" id="ARBA00004123"/>
    </source>
</evidence>
<accession>A0ABD2N3F5</accession>
<dbReference type="EMBL" id="JABFTP020000062">
    <property type="protein sequence ID" value="KAL3273213.1"/>
    <property type="molecule type" value="Genomic_DNA"/>
</dbReference>
<feature type="domain" description="Paired" evidence="3">
    <location>
        <begin position="67"/>
        <end position="122"/>
    </location>
</feature>
<keyword evidence="5" id="KW-1185">Reference proteome</keyword>
<name>A0ABD2N3F5_9CUCU</name>
<organism evidence="4 5">
    <name type="scientific">Cryptolaemus montrouzieri</name>
    <dbReference type="NCBI Taxonomy" id="559131"/>
    <lineage>
        <taxon>Eukaryota</taxon>
        <taxon>Metazoa</taxon>
        <taxon>Ecdysozoa</taxon>
        <taxon>Arthropoda</taxon>
        <taxon>Hexapoda</taxon>
        <taxon>Insecta</taxon>
        <taxon>Pterygota</taxon>
        <taxon>Neoptera</taxon>
        <taxon>Endopterygota</taxon>
        <taxon>Coleoptera</taxon>
        <taxon>Polyphaga</taxon>
        <taxon>Cucujiformia</taxon>
        <taxon>Coccinelloidea</taxon>
        <taxon>Coccinellidae</taxon>
        <taxon>Scymninae</taxon>
        <taxon>Scymnini</taxon>
        <taxon>Cryptolaemus</taxon>
    </lineage>
</organism>
<dbReference type="InterPro" id="IPR001523">
    <property type="entry name" value="Paired_dom"/>
</dbReference>
<evidence type="ECO:0000259" key="3">
    <source>
        <dbReference type="Pfam" id="PF00292"/>
    </source>
</evidence>
<dbReference type="Gene3D" id="1.10.10.10">
    <property type="entry name" value="Winged helix-like DNA-binding domain superfamily/Winged helix DNA-binding domain"/>
    <property type="match status" value="1"/>
</dbReference>
<dbReference type="SUPFAM" id="SSF46689">
    <property type="entry name" value="Homeodomain-like"/>
    <property type="match status" value="1"/>
</dbReference>
<evidence type="ECO:0000313" key="5">
    <source>
        <dbReference type="Proteomes" id="UP001516400"/>
    </source>
</evidence>
<gene>
    <name evidence="4" type="ORF">HHI36_014669</name>
</gene>
<dbReference type="GO" id="GO:0005634">
    <property type="term" value="C:nucleus"/>
    <property type="evidence" value="ECO:0007669"/>
    <property type="project" value="UniProtKB-SubCell"/>
</dbReference>
<evidence type="ECO:0000256" key="2">
    <source>
        <dbReference type="ARBA" id="ARBA00022724"/>
    </source>
</evidence>
<dbReference type="InterPro" id="IPR009057">
    <property type="entry name" value="Homeodomain-like_sf"/>
</dbReference>
<comment type="caution">
    <text evidence="4">The sequence shown here is derived from an EMBL/GenBank/DDBJ whole genome shotgun (WGS) entry which is preliminary data.</text>
</comment>
<dbReference type="InterPro" id="IPR036388">
    <property type="entry name" value="WH-like_DNA-bd_sf"/>
</dbReference>
<proteinExistence type="predicted"/>
<evidence type="ECO:0000313" key="4">
    <source>
        <dbReference type="EMBL" id="KAL3273213.1"/>
    </source>
</evidence>
<reference evidence="4 5" key="1">
    <citation type="journal article" date="2021" name="BMC Biol.">
        <title>Horizontally acquired antibacterial genes associated with adaptive radiation of ladybird beetles.</title>
        <authorList>
            <person name="Li H.S."/>
            <person name="Tang X.F."/>
            <person name="Huang Y.H."/>
            <person name="Xu Z.Y."/>
            <person name="Chen M.L."/>
            <person name="Du X.Y."/>
            <person name="Qiu B.Y."/>
            <person name="Chen P.T."/>
            <person name="Zhang W."/>
            <person name="Slipinski A."/>
            <person name="Escalona H.E."/>
            <person name="Waterhouse R.M."/>
            <person name="Zwick A."/>
            <person name="Pang H."/>
        </authorList>
    </citation>
    <scope>NUCLEOTIDE SEQUENCE [LARGE SCALE GENOMIC DNA]</scope>
    <source>
        <strain evidence="4">SYSU2018</strain>
    </source>
</reference>
<sequence>MRGKESYLCSNTCFHMISNTSETRISLFDNEYSFNFSSVFKRNECKFSVFLVDFRIFEFIVMAAERHGRYLSDHEVVRIVTFLEEGRSQCYAVNLLNVKQSNISRAINRYHETGIWKKGRTGKKSDNNTS</sequence>
<comment type="subcellular location">
    <subcellularLocation>
        <location evidence="1">Nucleus</location>
    </subcellularLocation>
</comment>
<dbReference type="Proteomes" id="UP001516400">
    <property type="component" value="Unassembled WGS sequence"/>
</dbReference>
<protein>
    <recommendedName>
        <fullName evidence="3">Paired domain-containing protein</fullName>
    </recommendedName>
</protein>
<keyword evidence="2" id="KW-0563">Paired box</keyword>
<dbReference type="Pfam" id="PF00292">
    <property type="entry name" value="PAX"/>
    <property type="match status" value="1"/>
</dbReference>